<evidence type="ECO:0000256" key="1">
    <source>
        <dbReference type="SAM" id="Phobius"/>
    </source>
</evidence>
<dbReference type="SMART" id="SM00909">
    <property type="entry name" value="Germane"/>
    <property type="match status" value="1"/>
</dbReference>
<dbReference type="Proteomes" id="UP000016649">
    <property type="component" value="Unassembled WGS sequence"/>
</dbReference>
<keyword evidence="1" id="KW-0472">Membrane</keyword>
<feature type="domain" description="GerMN" evidence="2">
    <location>
        <begin position="67"/>
        <end position="155"/>
    </location>
</feature>
<gene>
    <name evidence="3" type="ORF">HMPREF9193_00050</name>
</gene>
<comment type="caution">
    <text evidence="3">The sequence shown here is derived from an EMBL/GenBank/DDBJ whole genome shotgun (WGS) entry which is preliminary data.</text>
</comment>
<feature type="transmembrane region" description="Helical" evidence="1">
    <location>
        <begin position="15"/>
        <end position="33"/>
    </location>
</feature>
<protein>
    <recommendedName>
        <fullName evidence="2">GerMN domain-containing protein</fullName>
    </recommendedName>
</protein>
<name>A0ABN0P1R9_TRELE</name>
<proteinExistence type="predicted"/>
<dbReference type="EMBL" id="AWVH01000002">
    <property type="protein sequence ID" value="ERJ94516.1"/>
    <property type="molecule type" value="Genomic_DNA"/>
</dbReference>
<evidence type="ECO:0000259" key="2">
    <source>
        <dbReference type="SMART" id="SM00909"/>
    </source>
</evidence>
<keyword evidence="4" id="KW-1185">Reference proteome</keyword>
<dbReference type="Pfam" id="PF10646">
    <property type="entry name" value="Germane"/>
    <property type="match status" value="1"/>
</dbReference>
<accession>A0ABN0P1R9</accession>
<keyword evidence="1" id="KW-1133">Transmembrane helix</keyword>
<sequence length="166" mass="19124">MIDFKLTISTLHKKLFIAIAALFVFSLALYIIFYPGSRKLFLFESLDKSAVYAEARYIPRKHFRSSMRFFTDELLLGPQSDRYRPLFAQGTRALDFFKGADGVLYVNLNEKAVLQNGSSSATHTACKLLAQNLRKNYNVHAIEITMMGHEIYVYEGGKSRFYEKNR</sequence>
<evidence type="ECO:0000313" key="3">
    <source>
        <dbReference type="EMBL" id="ERJ94516.1"/>
    </source>
</evidence>
<dbReference type="InterPro" id="IPR019606">
    <property type="entry name" value="GerMN"/>
</dbReference>
<keyword evidence="1" id="KW-0812">Transmembrane</keyword>
<organism evidence="3 4">
    <name type="scientific">Treponema lecithinolyticum ATCC 700332</name>
    <dbReference type="NCBI Taxonomy" id="1321815"/>
    <lineage>
        <taxon>Bacteria</taxon>
        <taxon>Pseudomonadati</taxon>
        <taxon>Spirochaetota</taxon>
        <taxon>Spirochaetia</taxon>
        <taxon>Spirochaetales</taxon>
        <taxon>Treponemataceae</taxon>
        <taxon>Treponema</taxon>
    </lineage>
</organism>
<reference evidence="3 4" key="1">
    <citation type="submission" date="2013-08" db="EMBL/GenBank/DDBJ databases">
        <authorList>
            <person name="Weinstock G."/>
            <person name="Sodergren E."/>
            <person name="Wylie T."/>
            <person name="Fulton L."/>
            <person name="Fulton R."/>
            <person name="Fronick C."/>
            <person name="O'Laughlin M."/>
            <person name="Godfrey J."/>
            <person name="Miner T."/>
            <person name="Herter B."/>
            <person name="Appelbaum E."/>
            <person name="Cordes M."/>
            <person name="Lek S."/>
            <person name="Wollam A."/>
            <person name="Pepin K.H."/>
            <person name="Palsikar V.B."/>
            <person name="Mitreva M."/>
            <person name="Wilson R.K."/>
        </authorList>
    </citation>
    <scope>NUCLEOTIDE SEQUENCE [LARGE SCALE GENOMIC DNA]</scope>
    <source>
        <strain evidence="3 4">ATCC 700332</strain>
    </source>
</reference>
<dbReference type="RefSeq" id="WP_021686022.1">
    <property type="nucleotide sequence ID" value="NZ_KI260552.1"/>
</dbReference>
<evidence type="ECO:0000313" key="4">
    <source>
        <dbReference type="Proteomes" id="UP000016649"/>
    </source>
</evidence>